<evidence type="ECO:0000256" key="8">
    <source>
        <dbReference type="PROSITE-ProRule" id="PRU00124"/>
    </source>
</evidence>
<dbReference type="InterPro" id="IPR023415">
    <property type="entry name" value="LDLR_class-A_CS"/>
</dbReference>
<dbReference type="OrthoDB" id="10013209at2759"/>
<keyword evidence="6" id="KW-0472">Membrane</keyword>
<comment type="caution">
    <text evidence="9">The sequence shown here is derived from an EMBL/GenBank/DDBJ whole genome shotgun (WGS) entry which is preliminary data.</text>
</comment>
<dbReference type="Gene3D" id="4.10.400.10">
    <property type="entry name" value="Low-density Lipoprotein Receptor"/>
    <property type="match status" value="1"/>
</dbReference>
<dbReference type="GO" id="GO:0005886">
    <property type="term" value="C:plasma membrane"/>
    <property type="evidence" value="ECO:0007669"/>
    <property type="project" value="TreeGrafter"/>
</dbReference>
<keyword evidence="10" id="KW-1185">Reference proteome</keyword>
<evidence type="ECO:0000313" key="9">
    <source>
        <dbReference type="EMBL" id="CAI5448462.1"/>
    </source>
</evidence>
<evidence type="ECO:0000313" key="10">
    <source>
        <dbReference type="Proteomes" id="UP001152747"/>
    </source>
</evidence>
<dbReference type="CDD" id="cd00112">
    <property type="entry name" value="LDLa"/>
    <property type="match status" value="1"/>
</dbReference>
<keyword evidence="4" id="KW-0677">Repeat</keyword>
<dbReference type="SMART" id="SM00192">
    <property type="entry name" value="LDLa"/>
    <property type="match status" value="1"/>
</dbReference>
<name>A0A9P1IQS5_9PELO</name>
<sequence length="88" mass="9890">MCDGKIDCADHSDEPAHICLKRPNFNNLQLMEISNSLKCPESWFKCSDSSKCLRSNLVCDQYKDCGDGSDEAEFCHFFKPASSPSTVY</sequence>
<dbReference type="PROSITE" id="PS01209">
    <property type="entry name" value="LDLRA_1"/>
    <property type="match status" value="1"/>
</dbReference>
<dbReference type="InterPro" id="IPR050685">
    <property type="entry name" value="LDLR"/>
</dbReference>
<dbReference type="PANTHER" id="PTHR24270:SF8">
    <property type="entry name" value="LD11117P-RELATED"/>
    <property type="match status" value="1"/>
</dbReference>
<organism evidence="9 10">
    <name type="scientific">Caenorhabditis angaria</name>
    <dbReference type="NCBI Taxonomy" id="860376"/>
    <lineage>
        <taxon>Eukaryota</taxon>
        <taxon>Metazoa</taxon>
        <taxon>Ecdysozoa</taxon>
        <taxon>Nematoda</taxon>
        <taxon>Chromadorea</taxon>
        <taxon>Rhabditida</taxon>
        <taxon>Rhabditina</taxon>
        <taxon>Rhabditomorpha</taxon>
        <taxon>Rhabditoidea</taxon>
        <taxon>Rhabditidae</taxon>
        <taxon>Peloderinae</taxon>
        <taxon>Caenorhabditis</taxon>
    </lineage>
</organism>
<dbReference type="PROSITE" id="PS50068">
    <property type="entry name" value="LDLRA_2"/>
    <property type="match status" value="1"/>
</dbReference>
<gene>
    <name evidence="9" type="ORF">CAMP_LOCUS11099</name>
</gene>
<keyword evidence="7" id="KW-1015">Disulfide bond</keyword>
<dbReference type="GO" id="GO:0016192">
    <property type="term" value="P:vesicle-mediated transport"/>
    <property type="evidence" value="ECO:0007669"/>
    <property type="project" value="UniProtKB-ARBA"/>
</dbReference>
<dbReference type="InterPro" id="IPR002172">
    <property type="entry name" value="LDrepeatLR_classA_rpt"/>
</dbReference>
<dbReference type="SUPFAM" id="SSF57424">
    <property type="entry name" value="LDL receptor-like module"/>
    <property type="match status" value="1"/>
</dbReference>
<comment type="caution">
    <text evidence="8">Lacks conserved residue(s) required for the propagation of feature annotation.</text>
</comment>
<comment type="subcellular location">
    <subcellularLocation>
        <location evidence="2">Endomembrane system</location>
    </subcellularLocation>
    <subcellularLocation>
        <location evidence="1">Membrane</location>
        <topology evidence="1">Single-pass membrane protein</topology>
    </subcellularLocation>
</comment>
<evidence type="ECO:0000256" key="4">
    <source>
        <dbReference type="ARBA" id="ARBA00022737"/>
    </source>
</evidence>
<dbReference type="GO" id="GO:0012505">
    <property type="term" value="C:endomembrane system"/>
    <property type="evidence" value="ECO:0007669"/>
    <property type="project" value="UniProtKB-SubCell"/>
</dbReference>
<keyword evidence="5" id="KW-1133">Transmembrane helix</keyword>
<accession>A0A9P1IQS5</accession>
<evidence type="ECO:0000256" key="6">
    <source>
        <dbReference type="ARBA" id="ARBA00023136"/>
    </source>
</evidence>
<proteinExistence type="predicted"/>
<dbReference type="AlphaFoldDB" id="A0A9P1IQS5"/>
<evidence type="ECO:0000256" key="2">
    <source>
        <dbReference type="ARBA" id="ARBA00004308"/>
    </source>
</evidence>
<dbReference type="InterPro" id="IPR036055">
    <property type="entry name" value="LDL_receptor-like_sf"/>
</dbReference>
<dbReference type="EMBL" id="CANHGI010000004">
    <property type="protein sequence ID" value="CAI5448462.1"/>
    <property type="molecule type" value="Genomic_DNA"/>
</dbReference>
<dbReference type="Pfam" id="PF00057">
    <property type="entry name" value="Ldl_recept_a"/>
    <property type="match status" value="1"/>
</dbReference>
<protein>
    <submittedName>
        <fullName evidence="9">Uncharacterized protein</fullName>
    </submittedName>
</protein>
<evidence type="ECO:0000256" key="7">
    <source>
        <dbReference type="ARBA" id="ARBA00023157"/>
    </source>
</evidence>
<evidence type="ECO:0000256" key="1">
    <source>
        <dbReference type="ARBA" id="ARBA00004167"/>
    </source>
</evidence>
<reference evidence="9" key="1">
    <citation type="submission" date="2022-11" db="EMBL/GenBank/DDBJ databases">
        <authorList>
            <person name="Kikuchi T."/>
        </authorList>
    </citation>
    <scope>NUCLEOTIDE SEQUENCE</scope>
    <source>
        <strain evidence="9">PS1010</strain>
    </source>
</reference>
<evidence type="ECO:0000256" key="3">
    <source>
        <dbReference type="ARBA" id="ARBA00022692"/>
    </source>
</evidence>
<evidence type="ECO:0000256" key="5">
    <source>
        <dbReference type="ARBA" id="ARBA00022989"/>
    </source>
</evidence>
<keyword evidence="3" id="KW-0812">Transmembrane</keyword>
<dbReference type="PANTHER" id="PTHR24270">
    <property type="entry name" value="LOW-DENSITY LIPOPROTEIN RECEPTOR-RELATED"/>
    <property type="match status" value="1"/>
</dbReference>
<dbReference type="Proteomes" id="UP001152747">
    <property type="component" value="Unassembled WGS sequence"/>
</dbReference>